<dbReference type="SUPFAM" id="SSF55486">
    <property type="entry name" value="Metalloproteases ('zincins'), catalytic domain"/>
    <property type="match status" value="1"/>
</dbReference>
<comment type="caution">
    <text evidence="2">The sequence shown here is derived from an EMBL/GenBank/DDBJ whole genome shotgun (WGS) entry which is preliminary data.</text>
</comment>
<proteinExistence type="predicted"/>
<protein>
    <recommendedName>
        <fullName evidence="1">Peptidase M13 C-terminal domain-containing protein</fullName>
    </recommendedName>
</protein>
<dbReference type="InterPro" id="IPR000718">
    <property type="entry name" value="Peptidase_M13"/>
</dbReference>
<accession>A0AA39IIW7</accession>
<organism evidence="2 3">
    <name type="scientific">Steinernema hermaphroditum</name>
    <dbReference type="NCBI Taxonomy" id="289476"/>
    <lineage>
        <taxon>Eukaryota</taxon>
        <taxon>Metazoa</taxon>
        <taxon>Ecdysozoa</taxon>
        <taxon>Nematoda</taxon>
        <taxon>Chromadorea</taxon>
        <taxon>Rhabditida</taxon>
        <taxon>Tylenchina</taxon>
        <taxon>Panagrolaimomorpha</taxon>
        <taxon>Strongyloidoidea</taxon>
        <taxon>Steinernematidae</taxon>
        <taxon>Steinernema</taxon>
    </lineage>
</organism>
<dbReference type="EMBL" id="JAUCMV010000001">
    <property type="protein sequence ID" value="KAK0424470.1"/>
    <property type="molecule type" value="Genomic_DNA"/>
</dbReference>
<dbReference type="AlphaFoldDB" id="A0AA39IIW7"/>
<dbReference type="GO" id="GO:0016485">
    <property type="term" value="P:protein processing"/>
    <property type="evidence" value="ECO:0007669"/>
    <property type="project" value="TreeGrafter"/>
</dbReference>
<gene>
    <name evidence="2" type="ORF">QR680_008679</name>
</gene>
<dbReference type="PANTHER" id="PTHR11733:SF240">
    <property type="entry name" value="GH14155P-RELATED"/>
    <property type="match status" value="1"/>
</dbReference>
<dbReference type="GO" id="GO:0005886">
    <property type="term" value="C:plasma membrane"/>
    <property type="evidence" value="ECO:0007669"/>
    <property type="project" value="TreeGrafter"/>
</dbReference>
<evidence type="ECO:0000259" key="1">
    <source>
        <dbReference type="Pfam" id="PF01431"/>
    </source>
</evidence>
<dbReference type="Proteomes" id="UP001175271">
    <property type="component" value="Unassembled WGS sequence"/>
</dbReference>
<evidence type="ECO:0000313" key="2">
    <source>
        <dbReference type="EMBL" id="KAK0424470.1"/>
    </source>
</evidence>
<dbReference type="PANTHER" id="PTHR11733">
    <property type="entry name" value="ZINC METALLOPROTEASE FAMILY M13 NEPRILYSIN-RELATED"/>
    <property type="match status" value="1"/>
</dbReference>
<sequence length="582" mass="67358">MDFINSIPPFRTKRHFLSRGIHFQPPMAWCLLLFASLASAQFFDYRQKHSSKVDPCDDFTKFVCAEEQNSVQDLFRIQHWTEFETKIKPLVFNHSEPGLDRIKNLLYAQRKDDLLRLEGRKVGVSAARNEHDVVTVDSTEFGPSKTFQVVVDKRGETRRPTEQCILEKCPVYIQGIVAGYKSVIDMKKRISLKTTILYCKSLKFPTIELTGDEERNVFETYFDATFPAYANAITVKMAVKNGLYLTKQGKRRAERMMKELRTGMAKKFKNLKWLSNREEIAKYLDKDIRVVFGIAQEFVDHPEYLDEMLAFYEKEVQRNFLHEKKKRGCLDVRCKVDVLNKVLVLAMKRYTNLHPDRENFSNMMMREMFEPFSVNTFGGYNPSRGVLTIHPGTILLLNNLNLPDGLVYGTVGYIMAHELFHSVDFGQTGKMDIYHKNARSQKAEKCLSDFYGSFPFVNGSHVLFEDGTLKLDEGFADIEGARLIVKILTDRRAAYGRKKRAASVSSFSDVEWFFFGVAKIGCSRGKESEQAFLQHSFGLHPRMSIRFNAIMLQTPEFSKYFRCRKGDNMYRVDNQCQPFPLK</sequence>
<feature type="domain" description="Peptidase M13 C-terminal" evidence="1">
    <location>
        <begin position="399"/>
        <end position="572"/>
    </location>
</feature>
<dbReference type="InterPro" id="IPR018497">
    <property type="entry name" value="Peptidase_M13_C"/>
</dbReference>
<dbReference type="Pfam" id="PF01431">
    <property type="entry name" value="Peptidase_M13"/>
    <property type="match status" value="1"/>
</dbReference>
<dbReference type="InterPro" id="IPR024079">
    <property type="entry name" value="MetalloPept_cat_dom_sf"/>
</dbReference>
<name>A0AA39IIW7_9BILA</name>
<dbReference type="Gene3D" id="3.40.390.10">
    <property type="entry name" value="Collagenase (Catalytic Domain)"/>
    <property type="match status" value="1"/>
</dbReference>
<dbReference type="GO" id="GO:0004222">
    <property type="term" value="F:metalloendopeptidase activity"/>
    <property type="evidence" value="ECO:0007669"/>
    <property type="project" value="InterPro"/>
</dbReference>
<dbReference type="PROSITE" id="PS51885">
    <property type="entry name" value="NEPRILYSIN"/>
    <property type="match status" value="1"/>
</dbReference>
<reference evidence="2" key="1">
    <citation type="submission" date="2023-06" db="EMBL/GenBank/DDBJ databases">
        <title>Genomic analysis of the entomopathogenic nematode Steinernema hermaphroditum.</title>
        <authorList>
            <person name="Schwarz E.M."/>
            <person name="Heppert J.K."/>
            <person name="Baniya A."/>
            <person name="Schwartz H.T."/>
            <person name="Tan C.-H."/>
            <person name="Antoshechkin I."/>
            <person name="Sternberg P.W."/>
            <person name="Goodrich-Blair H."/>
            <person name="Dillman A.R."/>
        </authorList>
    </citation>
    <scope>NUCLEOTIDE SEQUENCE</scope>
    <source>
        <strain evidence="2">PS9179</strain>
        <tissue evidence="2">Whole animal</tissue>
    </source>
</reference>
<evidence type="ECO:0000313" key="3">
    <source>
        <dbReference type="Proteomes" id="UP001175271"/>
    </source>
</evidence>
<keyword evidence="3" id="KW-1185">Reference proteome</keyword>